<gene>
    <name evidence="1" type="ORF">AKO1_012789</name>
</gene>
<accession>A0AAW2YVZ2</accession>
<dbReference type="AlphaFoldDB" id="A0AAW2YVZ2"/>
<sequence length="215" mass="25207">MNKRPVSVSGPCYIGTVDTHPHNESLSAELEDFLEKGEGKTLHPLVKASWHISNHNLYKAHRYIRGVQERPWAMWLHSILHRLEGDMINTKCWIYDIDLPEFIEFWKSKELAYKFIDRSSLCRGWSPEKICQSVEQTSGDGAKVKEIKSYYNIDELKVVKDSIDVKDVIEEGDKELDFILKGLKEKYPGSNWDDVEEFDHTEEEIEEMDKQERNF</sequence>
<name>A0AAW2YVZ2_9EUKA</name>
<keyword evidence="2" id="KW-1185">Reference proteome</keyword>
<dbReference type="Proteomes" id="UP001431209">
    <property type="component" value="Unassembled WGS sequence"/>
</dbReference>
<proteinExistence type="predicted"/>
<dbReference type="EMBL" id="JAOPGA020000741">
    <property type="protein sequence ID" value="KAL0481257.1"/>
    <property type="molecule type" value="Genomic_DNA"/>
</dbReference>
<comment type="caution">
    <text evidence="1">The sequence shown here is derived from an EMBL/GenBank/DDBJ whole genome shotgun (WGS) entry which is preliminary data.</text>
</comment>
<organism evidence="1 2">
    <name type="scientific">Acrasis kona</name>
    <dbReference type="NCBI Taxonomy" id="1008807"/>
    <lineage>
        <taxon>Eukaryota</taxon>
        <taxon>Discoba</taxon>
        <taxon>Heterolobosea</taxon>
        <taxon>Tetramitia</taxon>
        <taxon>Eutetramitia</taxon>
        <taxon>Acrasidae</taxon>
        <taxon>Acrasis</taxon>
    </lineage>
</organism>
<reference evidence="1 2" key="1">
    <citation type="submission" date="2024-03" db="EMBL/GenBank/DDBJ databases">
        <title>The Acrasis kona genome and developmental transcriptomes reveal deep origins of eukaryotic multicellular pathways.</title>
        <authorList>
            <person name="Sheikh S."/>
            <person name="Fu C.-J."/>
            <person name="Brown M.W."/>
            <person name="Baldauf S.L."/>
        </authorList>
    </citation>
    <scope>NUCLEOTIDE SEQUENCE [LARGE SCALE GENOMIC DNA]</scope>
    <source>
        <strain evidence="1 2">ATCC MYA-3509</strain>
    </source>
</reference>
<protein>
    <submittedName>
        <fullName evidence="1">Gag polyprotein</fullName>
    </submittedName>
</protein>
<evidence type="ECO:0000313" key="2">
    <source>
        <dbReference type="Proteomes" id="UP001431209"/>
    </source>
</evidence>
<evidence type="ECO:0000313" key="1">
    <source>
        <dbReference type="EMBL" id="KAL0481257.1"/>
    </source>
</evidence>